<dbReference type="Proteomes" id="UP001595457">
    <property type="component" value="Unassembled WGS sequence"/>
</dbReference>
<dbReference type="RefSeq" id="WP_377815987.1">
    <property type="nucleotide sequence ID" value="NZ_JBHRSJ010000034.1"/>
</dbReference>
<sequence length="51" mass="5559">MNRILKRLWCRTRHAWLTINGHAARYGKAAGLLLLGIALCLVPLTLSAAGC</sequence>
<gene>
    <name evidence="2" type="ORF">ACFOJE_17635</name>
</gene>
<evidence type="ECO:0000256" key="1">
    <source>
        <dbReference type="SAM" id="Phobius"/>
    </source>
</evidence>
<reference evidence="3" key="1">
    <citation type="journal article" date="2019" name="Int. J. Syst. Evol. Microbiol.">
        <title>The Global Catalogue of Microorganisms (GCM) 10K type strain sequencing project: providing services to taxonomists for standard genome sequencing and annotation.</title>
        <authorList>
            <consortium name="The Broad Institute Genomics Platform"/>
            <consortium name="The Broad Institute Genome Sequencing Center for Infectious Disease"/>
            <person name="Wu L."/>
            <person name="Ma J."/>
        </authorList>
    </citation>
    <scope>NUCLEOTIDE SEQUENCE [LARGE SCALE GENOMIC DNA]</scope>
    <source>
        <strain evidence="3">KCTC 62195</strain>
    </source>
</reference>
<accession>A0ABV7AX54</accession>
<keyword evidence="1" id="KW-1133">Transmembrane helix</keyword>
<evidence type="ECO:0000313" key="3">
    <source>
        <dbReference type="Proteomes" id="UP001595457"/>
    </source>
</evidence>
<keyword evidence="3" id="KW-1185">Reference proteome</keyword>
<dbReference type="EMBL" id="JBHRSJ010000034">
    <property type="protein sequence ID" value="MFC2974027.1"/>
    <property type="molecule type" value="Genomic_DNA"/>
</dbReference>
<name>A0ABV7AX54_9GAMM</name>
<keyword evidence="1" id="KW-0472">Membrane</keyword>
<keyword evidence="1" id="KW-0812">Transmembrane</keyword>
<proteinExistence type="predicted"/>
<evidence type="ECO:0000313" key="2">
    <source>
        <dbReference type="EMBL" id="MFC2974027.1"/>
    </source>
</evidence>
<feature type="transmembrane region" description="Helical" evidence="1">
    <location>
        <begin position="29"/>
        <end position="49"/>
    </location>
</feature>
<protein>
    <submittedName>
        <fullName evidence="2">Uncharacterized protein</fullName>
    </submittedName>
</protein>
<organism evidence="2 3">
    <name type="scientific">Azotobacter bryophylli</name>
    <dbReference type="NCBI Taxonomy" id="1986537"/>
    <lineage>
        <taxon>Bacteria</taxon>
        <taxon>Pseudomonadati</taxon>
        <taxon>Pseudomonadota</taxon>
        <taxon>Gammaproteobacteria</taxon>
        <taxon>Pseudomonadales</taxon>
        <taxon>Pseudomonadaceae</taxon>
        <taxon>Azotobacter</taxon>
    </lineage>
</organism>
<comment type="caution">
    <text evidence="2">The sequence shown here is derived from an EMBL/GenBank/DDBJ whole genome shotgun (WGS) entry which is preliminary data.</text>
</comment>